<dbReference type="KEGG" id="htl:HPTL_0111"/>
<dbReference type="RefSeq" id="WP_119334230.1">
    <property type="nucleotide sequence ID" value="NZ_AP018558.1"/>
</dbReference>
<dbReference type="Proteomes" id="UP000262004">
    <property type="component" value="Chromosome"/>
</dbReference>
<evidence type="ECO:0000256" key="4">
    <source>
        <dbReference type="ARBA" id="ARBA00022801"/>
    </source>
</evidence>
<dbReference type="GO" id="GO:0003697">
    <property type="term" value="F:single-stranded DNA binding"/>
    <property type="evidence" value="ECO:0007669"/>
    <property type="project" value="UniProtKB-UniRule"/>
</dbReference>
<keyword evidence="16" id="KW-1185">Reference proteome</keyword>
<dbReference type="InterPro" id="IPR027417">
    <property type="entry name" value="P-loop_NTPase"/>
</dbReference>
<dbReference type="GO" id="GO:0043138">
    <property type="term" value="F:3'-5' DNA helicase activity"/>
    <property type="evidence" value="ECO:0007669"/>
    <property type="project" value="UniProtKB-UniRule"/>
</dbReference>
<sequence length="666" mass="74625">MRLDGLNPAQQEAVRYLDGPCLVLAGAGSGKTRVITHKIAYLIETAGFAPRHIAAITFTNKAAREMQERVSSLLGGRAPSGLTVCTFHALGVQILRAESARLALKPRFSILDPTDVRTLLAELVKEADRGWLQALQGQISQWKNQGVLPDAAEAVANDELTSQAARVYRDYERALAAYHAVDFDDLILKPLLLFERDPEAREAWQRRLRYLLVDEYQDTNRTQYRLLRALAGVRGAFTAVGDDDQAIYAWRGADVENLRLLQTDYPQLKVIKLEQNYRSTRTILNAANTLIANNDKLFVKRLWSLHGVGSPIVVRPCRDPEAEAEWVVATLDAKRFELGAKWSDFAILYRGNHQARLFEQALRAHRIPYVISGGGSFFDRTEIRDAMAYLRLLVNEDDDPAFVRAITTPRRGVGATSLEALSRYAGARHLSLFAALFETGAEAHVPAAPLAAMREFAAFLNRFRYRAEREPAGRVARELFAAVGLDDHYLTTMEPREAEQRTRSLDEFLGWIERRGEADGTDLLNIVQTITLIARLERDDETPDAVQLATLHAAKGLEFPHVFLVGVEEGLLPHQSSIDAGDIEEERRLMYVGITRAQRSLTITYCEKRRDGKEWRSVEPSRFIAEMGSDGVTVKGRDHPVPKEEAKARLAQLRALLERAPAVADE</sequence>
<proteinExistence type="inferred from homology"/>
<organism evidence="15 16">
    <name type="scientific">Hydrogenophilus thermoluteolus</name>
    <name type="common">Pseudomonas hydrogenothermophila</name>
    <dbReference type="NCBI Taxonomy" id="297"/>
    <lineage>
        <taxon>Bacteria</taxon>
        <taxon>Pseudomonadati</taxon>
        <taxon>Pseudomonadota</taxon>
        <taxon>Hydrogenophilia</taxon>
        <taxon>Hydrogenophilales</taxon>
        <taxon>Hydrogenophilaceae</taxon>
        <taxon>Hydrogenophilus</taxon>
    </lineage>
</organism>
<evidence type="ECO:0000256" key="6">
    <source>
        <dbReference type="ARBA" id="ARBA00022840"/>
    </source>
</evidence>
<dbReference type="OrthoDB" id="5287170at2"/>
<comment type="catalytic activity">
    <reaction evidence="9 11">
        <text>Couples ATP hydrolysis with the unwinding of duplex DNA by translocating in the 3'-5' direction.</text>
        <dbReference type="EC" id="5.6.2.4"/>
    </reaction>
</comment>
<comment type="function">
    <text evidence="11">Rep helicase is a single-stranded DNA-dependent ATPase involved in DNA replication; it can initiate unwinding at a nick in the DNA. It binds to the single-stranded DNA and acts in a progressive fashion along the DNA in the 3' to 5' direction.</text>
</comment>
<dbReference type="GO" id="GO:0006260">
    <property type="term" value="P:DNA replication"/>
    <property type="evidence" value="ECO:0007669"/>
    <property type="project" value="UniProtKB-UniRule"/>
</dbReference>
<evidence type="ECO:0000313" key="15">
    <source>
        <dbReference type="EMBL" id="BBD76381.1"/>
    </source>
</evidence>
<evidence type="ECO:0000256" key="9">
    <source>
        <dbReference type="ARBA" id="ARBA00034617"/>
    </source>
</evidence>
<evidence type="ECO:0000256" key="12">
    <source>
        <dbReference type="PROSITE-ProRule" id="PRU00560"/>
    </source>
</evidence>
<dbReference type="InterPro" id="IPR000212">
    <property type="entry name" value="DNA_helicase_UvrD/REP"/>
</dbReference>
<dbReference type="PANTHER" id="PTHR11070:SF64">
    <property type="entry name" value="ATP-DEPENDENT DNA HELICASE REP"/>
    <property type="match status" value="1"/>
</dbReference>
<dbReference type="GO" id="GO:0016887">
    <property type="term" value="F:ATP hydrolysis activity"/>
    <property type="evidence" value="ECO:0007669"/>
    <property type="project" value="RHEA"/>
</dbReference>
<evidence type="ECO:0000256" key="3">
    <source>
        <dbReference type="ARBA" id="ARBA00022741"/>
    </source>
</evidence>
<evidence type="ECO:0000256" key="10">
    <source>
        <dbReference type="ARBA" id="ARBA00048988"/>
    </source>
</evidence>
<keyword evidence="2 11" id="KW-0235">DNA replication</keyword>
<dbReference type="InterPro" id="IPR014016">
    <property type="entry name" value="UvrD-like_ATP-bd"/>
</dbReference>
<evidence type="ECO:0000256" key="7">
    <source>
        <dbReference type="ARBA" id="ARBA00023125"/>
    </source>
</evidence>
<dbReference type="InterPro" id="IPR014017">
    <property type="entry name" value="DNA_helicase_UvrD-like_C"/>
</dbReference>
<evidence type="ECO:0000256" key="8">
    <source>
        <dbReference type="ARBA" id="ARBA00023235"/>
    </source>
</evidence>
<gene>
    <name evidence="11" type="primary">rep</name>
    <name evidence="15" type="ORF">HPTL_0111</name>
</gene>
<evidence type="ECO:0000259" key="13">
    <source>
        <dbReference type="PROSITE" id="PS51198"/>
    </source>
</evidence>
<evidence type="ECO:0000259" key="14">
    <source>
        <dbReference type="PROSITE" id="PS51217"/>
    </source>
</evidence>
<dbReference type="Pfam" id="PF00580">
    <property type="entry name" value="UvrD-helicase"/>
    <property type="match status" value="1"/>
</dbReference>
<keyword evidence="3 11" id="KW-0547">Nucleotide-binding</keyword>
<feature type="domain" description="UvrD-like helicase ATP-binding" evidence="13">
    <location>
        <begin position="4"/>
        <end position="280"/>
    </location>
</feature>
<dbReference type="Gene3D" id="3.40.50.300">
    <property type="entry name" value="P-loop containing nucleotide triphosphate hydrolases"/>
    <property type="match status" value="2"/>
</dbReference>
<dbReference type="InterPro" id="IPR005752">
    <property type="entry name" value="Helicase_Rep"/>
</dbReference>
<dbReference type="CDD" id="cd18807">
    <property type="entry name" value="SF1_C_UvrD"/>
    <property type="match status" value="1"/>
</dbReference>
<feature type="domain" description="UvrD-like helicase C-terminal" evidence="14">
    <location>
        <begin position="281"/>
        <end position="556"/>
    </location>
</feature>
<dbReference type="PROSITE" id="PS51198">
    <property type="entry name" value="UVRD_HELICASE_ATP_BIND"/>
    <property type="match status" value="1"/>
</dbReference>
<evidence type="ECO:0000256" key="11">
    <source>
        <dbReference type="HAMAP-Rule" id="MF_01920"/>
    </source>
</evidence>
<dbReference type="Gene3D" id="1.10.486.10">
    <property type="entry name" value="PCRA, domain 4"/>
    <property type="match status" value="1"/>
</dbReference>
<dbReference type="Pfam" id="PF13361">
    <property type="entry name" value="UvrD_C"/>
    <property type="match status" value="2"/>
</dbReference>
<dbReference type="SUPFAM" id="SSF52540">
    <property type="entry name" value="P-loop containing nucleoside triphosphate hydrolases"/>
    <property type="match status" value="1"/>
</dbReference>
<comment type="similarity">
    <text evidence="1 11">Belongs to the helicase family. UvrD subfamily.</text>
</comment>
<comment type="catalytic activity">
    <reaction evidence="10 11">
        <text>ATP + H2O = ADP + phosphate + H(+)</text>
        <dbReference type="Rhea" id="RHEA:13065"/>
        <dbReference type="ChEBI" id="CHEBI:15377"/>
        <dbReference type="ChEBI" id="CHEBI:15378"/>
        <dbReference type="ChEBI" id="CHEBI:30616"/>
        <dbReference type="ChEBI" id="CHEBI:43474"/>
        <dbReference type="ChEBI" id="CHEBI:456216"/>
        <dbReference type="EC" id="5.6.2.4"/>
    </reaction>
</comment>
<dbReference type="InterPro" id="IPR013986">
    <property type="entry name" value="DExx_box_DNA_helicase_dom_sf"/>
</dbReference>
<dbReference type="HAMAP" id="MF_01920">
    <property type="entry name" value="Helicase_Rep"/>
    <property type="match status" value="1"/>
</dbReference>
<dbReference type="GO" id="GO:0005524">
    <property type="term" value="F:ATP binding"/>
    <property type="evidence" value="ECO:0007669"/>
    <property type="project" value="UniProtKB-UniRule"/>
</dbReference>
<feature type="binding site" evidence="11">
    <location>
        <position position="278"/>
    </location>
    <ligand>
        <name>ATP</name>
        <dbReference type="ChEBI" id="CHEBI:30616"/>
    </ligand>
</feature>
<comment type="subunit">
    <text evidence="11">Homodimer.</text>
</comment>
<evidence type="ECO:0000256" key="2">
    <source>
        <dbReference type="ARBA" id="ARBA00022705"/>
    </source>
</evidence>
<evidence type="ECO:0000256" key="1">
    <source>
        <dbReference type="ARBA" id="ARBA00009922"/>
    </source>
</evidence>
<evidence type="ECO:0000313" key="16">
    <source>
        <dbReference type="Proteomes" id="UP000262004"/>
    </source>
</evidence>
<accession>A0A2Z6DVC2</accession>
<keyword evidence="7 11" id="KW-0238">DNA-binding</keyword>
<feature type="binding site" evidence="12">
    <location>
        <begin position="25"/>
        <end position="32"/>
    </location>
    <ligand>
        <name>ATP</name>
        <dbReference type="ChEBI" id="CHEBI:30616"/>
    </ligand>
</feature>
<dbReference type="GO" id="GO:0005829">
    <property type="term" value="C:cytosol"/>
    <property type="evidence" value="ECO:0007669"/>
    <property type="project" value="TreeGrafter"/>
</dbReference>
<dbReference type="Gene3D" id="1.10.10.160">
    <property type="match status" value="1"/>
</dbReference>
<reference evidence="15 16" key="1">
    <citation type="submission" date="2018-04" db="EMBL/GenBank/DDBJ databases">
        <title>Complete genome sequence of Hydrogenophilus thermoluteolus TH-1.</title>
        <authorList>
            <person name="Arai H."/>
        </authorList>
    </citation>
    <scope>NUCLEOTIDE SEQUENCE [LARGE SCALE GENOMIC DNA]</scope>
    <source>
        <strain evidence="15 16">TH-1</strain>
    </source>
</reference>
<dbReference type="PANTHER" id="PTHR11070">
    <property type="entry name" value="UVRD / RECB / PCRA DNA HELICASE FAMILY MEMBER"/>
    <property type="match status" value="1"/>
</dbReference>
<dbReference type="GO" id="GO:0000725">
    <property type="term" value="P:recombinational repair"/>
    <property type="evidence" value="ECO:0007669"/>
    <property type="project" value="TreeGrafter"/>
</dbReference>
<keyword evidence="6 11" id="KW-0067">ATP-binding</keyword>
<keyword evidence="5 11" id="KW-0347">Helicase</keyword>
<name>A0A2Z6DVC2_HYDTE</name>
<dbReference type="CDD" id="cd17932">
    <property type="entry name" value="DEXQc_UvrD"/>
    <property type="match status" value="1"/>
</dbReference>
<dbReference type="AlphaFoldDB" id="A0A2Z6DVC2"/>
<dbReference type="PROSITE" id="PS51217">
    <property type="entry name" value="UVRD_HELICASE_CTER"/>
    <property type="match status" value="1"/>
</dbReference>
<protein>
    <recommendedName>
        <fullName evidence="11">ATP-dependent DNA helicase Rep</fullName>
        <ecNumber evidence="11">5.6.2.4</ecNumber>
    </recommendedName>
    <alternativeName>
        <fullName evidence="11">DNA 3'-5' helicase Rep</fullName>
    </alternativeName>
</protein>
<dbReference type="EC" id="5.6.2.4" evidence="11"/>
<keyword evidence="8 11" id="KW-0413">Isomerase</keyword>
<dbReference type="EMBL" id="AP018558">
    <property type="protein sequence ID" value="BBD76381.1"/>
    <property type="molecule type" value="Genomic_DNA"/>
</dbReference>
<keyword evidence="4 11" id="KW-0378">Hydrolase</keyword>
<evidence type="ECO:0000256" key="5">
    <source>
        <dbReference type="ARBA" id="ARBA00022806"/>
    </source>
</evidence>